<dbReference type="AlphaFoldDB" id="A0A1E3H1T2"/>
<keyword evidence="5" id="KW-1185">Reference proteome</keyword>
<comment type="similarity">
    <text evidence="2">Belongs to the 2H phosphoesterase superfamily. ThpR family.</text>
</comment>
<dbReference type="PATRIC" id="fig|1439726.3.peg.2503"/>
<comment type="function">
    <text evidence="2">Hydrolyzes RNA 2',3'-cyclic phosphodiester to an RNA 2'-phosphomonoester.</text>
</comment>
<evidence type="ECO:0000313" key="5">
    <source>
        <dbReference type="Proteomes" id="UP000094622"/>
    </source>
</evidence>
<dbReference type="InterPro" id="IPR009097">
    <property type="entry name" value="Cyclic_Pdiesterase"/>
</dbReference>
<feature type="short sequence motif" description="HXTX 2" evidence="2">
    <location>
        <begin position="120"/>
        <end position="123"/>
    </location>
</feature>
<organism evidence="4 5">
    <name type="scientific">Methylobrevis pamukkalensis</name>
    <dbReference type="NCBI Taxonomy" id="1439726"/>
    <lineage>
        <taxon>Bacteria</taxon>
        <taxon>Pseudomonadati</taxon>
        <taxon>Pseudomonadota</taxon>
        <taxon>Alphaproteobacteria</taxon>
        <taxon>Hyphomicrobiales</taxon>
        <taxon>Pleomorphomonadaceae</taxon>
        <taxon>Methylobrevis</taxon>
    </lineage>
</organism>
<feature type="domain" description="Phosphoesterase HXTX" evidence="3">
    <location>
        <begin position="8"/>
        <end position="80"/>
    </location>
</feature>
<dbReference type="Gene3D" id="3.90.1140.10">
    <property type="entry name" value="Cyclic phosphodiesterase"/>
    <property type="match status" value="1"/>
</dbReference>
<gene>
    <name evidence="4" type="ORF">A6302_02381</name>
</gene>
<keyword evidence="4" id="KW-0436">Ligase</keyword>
<proteinExistence type="inferred from homology"/>
<evidence type="ECO:0000259" key="3">
    <source>
        <dbReference type="Pfam" id="PF02834"/>
    </source>
</evidence>
<dbReference type="Proteomes" id="UP000094622">
    <property type="component" value="Unassembled WGS sequence"/>
</dbReference>
<sequence>MPRLFTAVELPEQVAMHLSLLRGGLPGARWIDKENYHVTLRFIGDIDDRTADEVAAALDRVERRAFTLQISGLDVFSSRGPHALFARVEPTPSLLELQGEQERLMQRLGLKPEPRRFHPHVTLARLRGTSAAEAAQWLAMRGDVRLAPIEVSRFVLYSSRASVGGGPYLVEEAYPLLAA</sequence>
<name>A0A1E3H1T2_9HYPH</name>
<dbReference type="GO" id="GO:0004113">
    <property type="term" value="F:2',3'-cyclic-nucleotide 3'-phosphodiesterase activity"/>
    <property type="evidence" value="ECO:0007669"/>
    <property type="project" value="InterPro"/>
</dbReference>
<dbReference type="PANTHER" id="PTHR35561">
    <property type="entry name" value="RNA 2',3'-CYCLIC PHOSPHODIESTERASE"/>
    <property type="match status" value="1"/>
</dbReference>
<dbReference type="Pfam" id="PF02834">
    <property type="entry name" value="LigT_PEase"/>
    <property type="match status" value="2"/>
</dbReference>
<evidence type="ECO:0000256" key="1">
    <source>
        <dbReference type="ARBA" id="ARBA00022801"/>
    </source>
</evidence>
<dbReference type="SUPFAM" id="SSF55144">
    <property type="entry name" value="LigT-like"/>
    <property type="match status" value="1"/>
</dbReference>
<feature type="short sequence motif" description="HXTX 1" evidence="2">
    <location>
        <begin position="37"/>
        <end position="40"/>
    </location>
</feature>
<dbReference type="PANTHER" id="PTHR35561:SF1">
    <property type="entry name" value="RNA 2',3'-CYCLIC PHOSPHODIESTERASE"/>
    <property type="match status" value="1"/>
</dbReference>
<dbReference type="InterPro" id="IPR014051">
    <property type="entry name" value="Phosphoesterase_HXTX"/>
</dbReference>
<dbReference type="GO" id="GO:0016874">
    <property type="term" value="F:ligase activity"/>
    <property type="evidence" value="ECO:0007669"/>
    <property type="project" value="UniProtKB-KW"/>
</dbReference>
<evidence type="ECO:0000256" key="2">
    <source>
        <dbReference type="HAMAP-Rule" id="MF_01940"/>
    </source>
</evidence>
<comment type="catalytic activity">
    <reaction evidence="2">
        <text>a 3'-end 2',3'-cyclophospho-ribonucleotide-RNA + H2O = a 3'-end 2'-phospho-ribonucleotide-RNA + H(+)</text>
        <dbReference type="Rhea" id="RHEA:11828"/>
        <dbReference type="Rhea" id="RHEA-COMP:10464"/>
        <dbReference type="Rhea" id="RHEA-COMP:17353"/>
        <dbReference type="ChEBI" id="CHEBI:15377"/>
        <dbReference type="ChEBI" id="CHEBI:15378"/>
        <dbReference type="ChEBI" id="CHEBI:83064"/>
        <dbReference type="ChEBI" id="CHEBI:173113"/>
        <dbReference type="EC" id="3.1.4.58"/>
    </reaction>
</comment>
<dbReference type="RefSeq" id="WP_069307011.1">
    <property type="nucleotide sequence ID" value="NZ_MCRJ01000055.1"/>
</dbReference>
<accession>A0A1E3H1T2</accession>
<dbReference type="GO" id="GO:0008664">
    <property type="term" value="F:RNA 2',3'-cyclic 3'-phosphodiesterase activity"/>
    <property type="evidence" value="ECO:0007669"/>
    <property type="project" value="UniProtKB-EC"/>
</dbReference>
<dbReference type="InterPro" id="IPR004175">
    <property type="entry name" value="RNA_CPDase"/>
</dbReference>
<feature type="active site" description="Proton acceptor" evidence="2">
    <location>
        <position position="120"/>
    </location>
</feature>
<dbReference type="EC" id="3.1.4.58" evidence="2"/>
<keyword evidence="1 2" id="KW-0378">Hydrolase</keyword>
<feature type="domain" description="Phosphoesterase HXTX" evidence="3">
    <location>
        <begin position="91"/>
        <end position="166"/>
    </location>
</feature>
<dbReference type="EMBL" id="MCRJ01000055">
    <property type="protein sequence ID" value="ODN70289.1"/>
    <property type="molecule type" value="Genomic_DNA"/>
</dbReference>
<dbReference type="OrthoDB" id="9793819at2"/>
<dbReference type="HAMAP" id="MF_01940">
    <property type="entry name" value="RNA_CPDase"/>
    <property type="match status" value="1"/>
</dbReference>
<protein>
    <recommendedName>
        <fullName evidence="2">RNA 2',3'-cyclic phosphodiesterase</fullName>
        <shortName evidence="2">RNA 2',3'-CPDase</shortName>
        <ecNumber evidence="2">3.1.4.58</ecNumber>
    </recommendedName>
</protein>
<reference evidence="4 5" key="1">
    <citation type="submission" date="2016-07" db="EMBL/GenBank/DDBJ databases">
        <title>Draft Genome Sequence of Methylobrevis pamukkalensis PK2.</title>
        <authorList>
            <person name="Vasilenko O.V."/>
            <person name="Doronina N.V."/>
            <person name="Shmareva M.N."/>
            <person name="Tarlachkov S.V."/>
            <person name="Mustakhimov I."/>
            <person name="Trotsenko Y.A."/>
        </authorList>
    </citation>
    <scope>NUCLEOTIDE SEQUENCE [LARGE SCALE GENOMIC DNA]</scope>
    <source>
        <strain evidence="4 5">PK2</strain>
    </source>
</reference>
<evidence type="ECO:0000313" key="4">
    <source>
        <dbReference type="EMBL" id="ODN70289.1"/>
    </source>
</evidence>
<dbReference type="NCBIfam" id="TIGR02258">
    <property type="entry name" value="2_5_ligase"/>
    <property type="match status" value="1"/>
</dbReference>
<comment type="caution">
    <text evidence="4">The sequence shown here is derived from an EMBL/GenBank/DDBJ whole genome shotgun (WGS) entry which is preliminary data.</text>
</comment>
<feature type="active site" description="Proton donor" evidence="2">
    <location>
        <position position="37"/>
    </location>
</feature>